<dbReference type="AlphaFoldDB" id="A0A4U5WW89"/>
<organism evidence="2 3">
    <name type="scientific">Streptomyces galbus</name>
    <dbReference type="NCBI Taxonomy" id="33898"/>
    <lineage>
        <taxon>Bacteria</taxon>
        <taxon>Bacillati</taxon>
        <taxon>Actinomycetota</taxon>
        <taxon>Actinomycetes</taxon>
        <taxon>Kitasatosporales</taxon>
        <taxon>Streptomycetaceae</taxon>
        <taxon>Streptomyces</taxon>
    </lineage>
</organism>
<protein>
    <recommendedName>
        <fullName evidence="4">SH3 domain-containing protein</fullName>
    </recommendedName>
</protein>
<sequence length="124" mass="13323">MRSRAATVVGATALAVTGTLAGTAGTAHADGHGKGWYAVWGTNVNLRTGGEECQLRPGTVNCFRVVNQVSAPEAVYVYCQSYGIESVGGNPYWLWVMPTHGERGYMSSYYIDNVTNWIDGVPEC</sequence>
<comment type="caution">
    <text evidence="2">The sequence shown here is derived from an EMBL/GenBank/DDBJ whole genome shotgun (WGS) entry which is preliminary data.</text>
</comment>
<evidence type="ECO:0000313" key="2">
    <source>
        <dbReference type="EMBL" id="TKT06797.1"/>
    </source>
</evidence>
<evidence type="ECO:0000256" key="1">
    <source>
        <dbReference type="SAM" id="SignalP"/>
    </source>
</evidence>
<reference evidence="2 3" key="1">
    <citation type="submission" date="2019-04" db="EMBL/GenBank/DDBJ databases">
        <title>Streptomyces lasaliensis sp.nov., an Actinomycete isolated from soil which produces the polyether antibiotic lasalocid.</title>
        <authorList>
            <person name="Erwin G."/>
            <person name="Haber C."/>
        </authorList>
    </citation>
    <scope>NUCLEOTIDE SEQUENCE [LARGE SCALE GENOMIC DNA]</scope>
    <source>
        <strain evidence="2 3">DSM 40089</strain>
    </source>
</reference>
<gene>
    <name evidence="2" type="ORF">E4U92_26045</name>
</gene>
<evidence type="ECO:0008006" key="4">
    <source>
        <dbReference type="Google" id="ProtNLM"/>
    </source>
</evidence>
<keyword evidence="1" id="KW-0732">Signal</keyword>
<proteinExistence type="predicted"/>
<evidence type="ECO:0000313" key="3">
    <source>
        <dbReference type="Proteomes" id="UP000308632"/>
    </source>
</evidence>
<name>A0A4U5WW89_STRGB</name>
<dbReference type="EMBL" id="SZPR01000020">
    <property type="protein sequence ID" value="TKT06797.1"/>
    <property type="molecule type" value="Genomic_DNA"/>
</dbReference>
<feature type="signal peptide" evidence="1">
    <location>
        <begin position="1"/>
        <end position="29"/>
    </location>
</feature>
<dbReference type="Proteomes" id="UP000308632">
    <property type="component" value="Unassembled WGS sequence"/>
</dbReference>
<accession>A0A4U5WW89</accession>
<feature type="chain" id="PRO_5020503274" description="SH3 domain-containing protein" evidence="1">
    <location>
        <begin position="30"/>
        <end position="124"/>
    </location>
</feature>